<comment type="caution">
    <text evidence="4">The sequence shown here is derived from an EMBL/GenBank/DDBJ whole genome shotgun (WGS) entry which is preliminary data.</text>
</comment>
<name>A0ABD3RSC2_9STRA</name>
<dbReference type="PANTHER" id="PTHR45614:SF271">
    <property type="entry name" value="MYB DNA BINDING PROTEIN_ TRANSCRIPTION FACTOR-LIKE PROTEIN"/>
    <property type="match status" value="1"/>
</dbReference>
<dbReference type="Gene3D" id="1.10.10.60">
    <property type="entry name" value="Homeodomain-like"/>
    <property type="match status" value="3"/>
</dbReference>
<dbReference type="InterPro" id="IPR001005">
    <property type="entry name" value="SANT/Myb"/>
</dbReference>
<reference evidence="4 5" key="1">
    <citation type="submission" date="2024-10" db="EMBL/GenBank/DDBJ databases">
        <title>Updated reference genomes for cyclostephanoid diatoms.</title>
        <authorList>
            <person name="Roberts W.R."/>
            <person name="Alverson A.J."/>
        </authorList>
    </citation>
    <scope>NUCLEOTIDE SEQUENCE [LARGE SCALE GENOMIC DNA]</scope>
    <source>
        <strain evidence="4 5">AJA228-03</strain>
    </source>
</reference>
<evidence type="ECO:0000256" key="1">
    <source>
        <dbReference type="SAM" id="MobiDB-lite"/>
    </source>
</evidence>
<dbReference type="Pfam" id="PF00249">
    <property type="entry name" value="Myb_DNA-binding"/>
    <property type="match status" value="2"/>
</dbReference>
<keyword evidence="5" id="KW-1185">Reference proteome</keyword>
<feature type="domain" description="Myb-like" evidence="2">
    <location>
        <begin position="738"/>
        <end position="818"/>
    </location>
</feature>
<proteinExistence type="predicted"/>
<dbReference type="InterPro" id="IPR017930">
    <property type="entry name" value="Myb_dom"/>
</dbReference>
<feature type="domain" description="HTH myb-type" evidence="3">
    <location>
        <begin position="823"/>
        <end position="875"/>
    </location>
</feature>
<dbReference type="AlphaFoldDB" id="A0ABD3RSC2"/>
<feature type="compositionally biased region" description="Low complexity" evidence="1">
    <location>
        <begin position="418"/>
        <end position="436"/>
    </location>
</feature>
<feature type="compositionally biased region" description="Polar residues" evidence="1">
    <location>
        <begin position="577"/>
        <end position="587"/>
    </location>
</feature>
<dbReference type="InterPro" id="IPR009057">
    <property type="entry name" value="Homeodomain-like_sf"/>
</dbReference>
<evidence type="ECO:0000259" key="2">
    <source>
        <dbReference type="PROSITE" id="PS50090"/>
    </source>
</evidence>
<feature type="domain" description="Myb-like" evidence="2">
    <location>
        <begin position="819"/>
        <end position="871"/>
    </location>
</feature>
<feature type="domain" description="HTH myb-type" evidence="3">
    <location>
        <begin position="793"/>
        <end position="822"/>
    </location>
</feature>
<feature type="region of interest" description="Disordered" evidence="1">
    <location>
        <begin position="1"/>
        <end position="102"/>
    </location>
</feature>
<protein>
    <submittedName>
        <fullName evidence="4">Uncharacterized protein</fullName>
    </submittedName>
</protein>
<feature type="region of interest" description="Disordered" evidence="1">
    <location>
        <begin position="378"/>
        <end position="505"/>
    </location>
</feature>
<organism evidence="4 5">
    <name type="scientific">Cyclostephanos tholiformis</name>
    <dbReference type="NCBI Taxonomy" id="382380"/>
    <lineage>
        <taxon>Eukaryota</taxon>
        <taxon>Sar</taxon>
        <taxon>Stramenopiles</taxon>
        <taxon>Ochrophyta</taxon>
        <taxon>Bacillariophyta</taxon>
        <taxon>Coscinodiscophyceae</taxon>
        <taxon>Thalassiosirophycidae</taxon>
        <taxon>Stephanodiscales</taxon>
        <taxon>Stephanodiscaceae</taxon>
        <taxon>Cyclostephanos</taxon>
    </lineage>
</organism>
<accession>A0ABD3RSC2</accession>
<feature type="region of interest" description="Disordered" evidence="1">
    <location>
        <begin position="264"/>
        <end position="294"/>
    </location>
</feature>
<dbReference type="Proteomes" id="UP001530377">
    <property type="component" value="Unassembled WGS sequence"/>
</dbReference>
<dbReference type="PROSITE" id="PS50090">
    <property type="entry name" value="MYB_LIKE"/>
    <property type="match status" value="3"/>
</dbReference>
<dbReference type="InterPro" id="IPR050560">
    <property type="entry name" value="MYB_TF"/>
</dbReference>
<dbReference type="SMART" id="SM00717">
    <property type="entry name" value="SANT"/>
    <property type="match status" value="3"/>
</dbReference>
<feature type="compositionally biased region" description="Basic and acidic residues" evidence="1">
    <location>
        <begin position="62"/>
        <end position="73"/>
    </location>
</feature>
<dbReference type="CDD" id="cd00167">
    <property type="entry name" value="SANT"/>
    <property type="match status" value="3"/>
</dbReference>
<evidence type="ECO:0000259" key="3">
    <source>
        <dbReference type="PROSITE" id="PS51294"/>
    </source>
</evidence>
<gene>
    <name evidence="4" type="ORF">ACHAXA_002276</name>
</gene>
<feature type="domain" description="Myb-like" evidence="2">
    <location>
        <begin position="691"/>
        <end position="737"/>
    </location>
</feature>
<evidence type="ECO:0000313" key="4">
    <source>
        <dbReference type="EMBL" id="KAL3815860.1"/>
    </source>
</evidence>
<dbReference type="SUPFAM" id="SSF46689">
    <property type="entry name" value="Homeodomain-like"/>
    <property type="match status" value="2"/>
</dbReference>
<sequence length="897" mass="98537">MMNNKSNADAVILPLRANTKAMSTGNKGRRLPKTEEPEKNRRRRRRLASSSSSSTDENDERDEARDPQHDRRGGGGRGKGGRSPRRQPRGDGRVPSSSSSALCDNSSIGCLSKLVLGDRAYDVAANADVVNGLDEADDFDGAMDDGEYEDLDGDHGLVDVGCPSWDLLNQDSFGFNLLGSQGSLSFDTDHHHNNVEGDVIVDDKNFINDVMSTTTANKEQRCCGKSIDDLTSAVTASLDADITFGGDAAPTVVDWEAVVAATTSTPKASKGGSRHNQRHQQQYQHPCHGKTKGREASTIVSSVNHNWKHSISPLRHSRQQQQHHDVHYHQHYHGVSAINHSSSYHPIVQRHSASPSYFFDLPPPLPHHYYYSHPPPLRESRSDVTPHSHCYYNNNNNGKNDTIWEDDNSTARMGNRCNSFENNTNGNNEPASSSRDGSGDRIRDGDRRSKKRKQDCNSAIILPQAMPSIDEKRNPSSTIRRQHDKSSTRDGPFLPSTCIGGSSGATSDTIHSAFLPPVPMMQGQPLPPSSTPMLVHLNGTSPPSPLTSAVMPPPCRDDYITTNTVSSSIATKGMNGKTPSHSPSSLGGFSYAHHPRPPYNYHAPVVSKSQDQSGRGAVRSGNAAAAVLTLIPPVHSTSGWTAQAYPSSENHNHHQATQRQQQKIMAKSGIALLMLPDGKRLSRAQAPGIGWTSEEDARLTEVMSNHKSLSVDWEGLSVEHGSGRTARECHDRWTRYLRPGSRKGQWTEEEDAIVLRAIFSSGGFGSLATAAEEKNHELPSSSSNGNASISAFTQWADLAPQLPGRTGKQIRDRWVNYLNPAINHLPFSRDDDLRLWRGHKELGKRWVEISVKVFQSTRSENHIKNRWYSAAFKKFISKEFGVEAYNNAKQSQGGDDV</sequence>
<dbReference type="PROSITE" id="PS51294">
    <property type="entry name" value="HTH_MYB"/>
    <property type="match status" value="2"/>
</dbReference>
<dbReference type="Pfam" id="PF13921">
    <property type="entry name" value="Myb_DNA-bind_6"/>
    <property type="match status" value="1"/>
</dbReference>
<feature type="compositionally biased region" description="Basic and acidic residues" evidence="1">
    <location>
        <begin position="437"/>
        <end position="447"/>
    </location>
</feature>
<dbReference type="PANTHER" id="PTHR45614">
    <property type="entry name" value="MYB PROTEIN-RELATED"/>
    <property type="match status" value="1"/>
</dbReference>
<dbReference type="EMBL" id="JALLPB020000179">
    <property type="protein sequence ID" value="KAL3815860.1"/>
    <property type="molecule type" value="Genomic_DNA"/>
</dbReference>
<feature type="region of interest" description="Disordered" evidence="1">
    <location>
        <begin position="571"/>
        <end position="593"/>
    </location>
</feature>
<evidence type="ECO:0000313" key="5">
    <source>
        <dbReference type="Proteomes" id="UP001530377"/>
    </source>
</evidence>